<proteinExistence type="predicted"/>
<dbReference type="HOGENOM" id="CLU_2841040_0_0_11"/>
<protein>
    <submittedName>
        <fullName evidence="2">Uncharacterized protein</fullName>
    </submittedName>
</protein>
<sequence length="65" mass="7230">MPNCYRTNAESAPSNPTKPRDNPLRIDRSVRPEPYTHRWFCDSIACSQGSTIAGLSARTGTYAGW</sequence>
<gene>
    <name evidence="2" type="ORF">BLIG_01855</name>
</gene>
<feature type="region of interest" description="Disordered" evidence="1">
    <location>
        <begin position="1"/>
        <end position="26"/>
    </location>
</feature>
<accession>C5EDU2</accession>
<reference evidence="2" key="1">
    <citation type="submission" date="2008-08" db="EMBL/GenBank/DDBJ databases">
        <title>Annotation of Bifidobacterium longum subsp. infantis CCUG 52486.</title>
        <authorList>
            <consortium name="The Broad Institute Genome Sequencing Platform"/>
            <person name="Gougoulias C."/>
            <person name="Tuohy K.M."/>
            <person name="Gibson G.R."/>
            <person name="Ward D."/>
            <person name="Mehta T."/>
            <person name="Young S."/>
            <person name="Jaffe D."/>
            <person name="Gnerre S."/>
            <person name="Berlin A."/>
            <person name="Heiman D."/>
            <person name="Hepburn T."/>
            <person name="Shea T."/>
            <person name="Sykes S."/>
            <person name="Alvarado L."/>
            <person name="Kodira C."/>
            <person name="Borodovsky M."/>
            <person name="Lander E."/>
            <person name="Galagan J."/>
            <person name="Nusbaum C."/>
            <person name="Birren B."/>
        </authorList>
    </citation>
    <scope>NUCLEOTIDE SEQUENCE [LARGE SCALE GENOMIC DNA]</scope>
    <source>
        <strain evidence="2">CCUG 52486</strain>
    </source>
</reference>
<evidence type="ECO:0000256" key="1">
    <source>
        <dbReference type="SAM" id="MobiDB-lite"/>
    </source>
</evidence>
<feature type="compositionally biased region" description="Polar residues" evidence="1">
    <location>
        <begin position="1"/>
        <end position="17"/>
    </location>
</feature>
<name>C5EDU2_BIFLI</name>
<dbReference type="Proteomes" id="UP000005084">
    <property type="component" value="Unassembled WGS sequence"/>
</dbReference>
<dbReference type="AlphaFoldDB" id="C5EDU2"/>
<organism evidence="2">
    <name type="scientific">Bifidobacterium longum subsp. infantis CCUG 52486</name>
    <dbReference type="NCBI Taxonomy" id="537937"/>
    <lineage>
        <taxon>Bacteria</taxon>
        <taxon>Bacillati</taxon>
        <taxon>Actinomycetota</taxon>
        <taxon>Actinomycetes</taxon>
        <taxon>Bifidobacteriales</taxon>
        <taxon>Bifidobacteriaceae</taxon>
        <taxon>Bifidobacterium</taxon>
    </lineage>
</organism>
<dbReference type="EMBL" id="DS990259">
    <property type="protein sequence ID" value="EEQ56186.1"/>
    <property type="molecule type" value="Genomic_DNA"/>
</dbReference>
<evidence type="ECO:0000313" key="2">
    <source>
        <dbReference type="EMBL" id="EEQ56186.1"/>
    </source>
</evidence>